<sequence>MSKRKLKFLLESKKLKKRGMDLLKTMTTRYEEGKWRLEHGWGEGLIGKEDNGWKRSVVEEKKKIYFLFYFSFIKSIIV</sequence>
<accession>A0A0V0H9K0</accession>
<dbReference type="EMBL" id="GEDG01023285">
    <property type="protein sequence ID" value="JAP16861.1"/>
    <property type="molecule type" value="Transcribed_RNA"/>
</dbReference>
<name>A0A0V0H9K0_SOLCH</name>
<protein>
    <submittedName>
        <fullName evidence="1">Putative ovule protein</fullName>
    </submittedName>
</protein>
<evidence type="ECO:0000313" key="1">
    <source>
        <dbReference type="EMBL" id="JAP16861.1"/>
    </source>
</evidence>
<reference evidence="1" key="1">
    <citation type="submission" date="2015-12" db="EMBL/GenBank/DDBJ databases">
        <title>Gene expression during late stages of embryo sac development: a critical building block for successful pollen-pistil interactions.</title>
        <authorList>
            <person name="Liu Y."/>
            <person name="Joly V."/>
            <person name="Sabar M."/>
            <person name="Matton D.P."/>
        </authorList>
    </citation>
    <scope>NUCLEOTIDE SEQUENCE</scope>
</reference>
<dbReference type="AlphaFoldDB" id="A0A0V0H9K0"/>
<proteinExistence type="predicted"/>
<organism evidence="1">
    <name type="scientific">Solanum chacoense</name>
    <name type="common">Chaco potato</name>
    <dbReference type="NCBI Taxonomy" id="4108"/>
    <lineage>
        <taxon>Eukaryota</taxon>
        <taxon>Viridiplantae</taxon>
        <taxon>Streptophyta</taxon>
        <taxon>Embryophyta</taxon>
        <taxon>Tracheophyta</taxon>
        <taxon>Spermatophyta</taxon>
        <taxon>Magnoliopsida</taxon>
        <taxon>eudicotyledons</taxon>
        <taxon>Gunneridae</taxon>
        <taxon>Pentapetalae</taxon>
        <taxon>asterids</taxon>
        <taxon>lamiids</taxon>
        <taxon>Solanales</taxon>
        <taxon>Solanaceae</taxon>
        <taxon>Solanoideae</taxon>
        <taxon>Solaneae</taxon>
        <taxon>Solanum</taxon>
    </lineage>
</organism>